<dbReference type="OrthoDB" id="120976at2759"/>
<evidence type="ECO:0000256" key="1">
    <source>
        <dbReference type="ARBA" id="ARBA00022837"/>
    </source>
</evidence>
<reference evidence="2" key="1">
    <citation type="submission" date="2022-03" db="EMBL/GenBank/DDBJ databases">
        <authorList>
            <person name="Martin C."/>
        </authorList>
    </citation>
    <scope>NUCLEOTIDE SEQUENCE</scope>
</reference>
<dbReference type="SMART" id="SM00054">
    <property type="entry name" value="EFh"/>
    <property type="match status" value="2"/>
</dbReference>
<protein>
    <submittedName>
        <fullName evidence="2">Uncharacterized protein</fullName>
    </submittedName>
</protein>
<dbReference type="Pfam" id="PF13499">
    <property type="entry name" value="EF-hand_7"/>
    <property type="match status" value="1"/>
</dbReference>
<comment type="caution">
    <text evidence="2">The sequence shown here is derived from an EMBL/GenBank/DDBJ whole genome shotgun (WGS) entry which is preliminary data.</text>
</comment>
<dbReference type="InterPro" id="IPR002048">
    <property type="entry name" value="EF_hand_dom"/>
</dbReference>
<gene>
    <name evidence="2" type="ORF">OFUS_LOCUS4986</name>
</gene>
<organism evidence="2 3">
    <name type="scientific">Owenia fusiformis</name>
    <name type="common">Polychaete worm</name>
    <dbReference type="NCBI Taxonomy" id="6347"/>
    <lineage>
        <taxon>Eukaryota</taxon>
        <taxon>Metazoa</taxon>
        <taxon>Spiralia</taxon>
        <taxon>Lophotrochozoa</taxon>
        <taxon>Annelida</taxon>
        <taxon>Polychaeta</taxon>
        <taxon>Sedentaria</taxon>
        <taxon>Canalipalpata</taxon>
        <taxon>Sabellida</taxon>
        <taxon>Oweniida</taxon>
        <taxon>Oweniidae</taxon>
        <taxon>Owenia</taxon>
    </lineage>
</organism>
<keyword evidence="3" id="KW-1185">Reference proteome</keyword>
<evidence type="ECO:0000313" key="3">
    <source>
        <dbReference type="Proteomes" id="UP000749559"/>
    </source>
</evidence>
<dbReference type="InterPro" id="IPR052394">
    <property type="entry name" value="LRR-containing"/>
</dbReference>
<dbReference type="EMBL" id="CAIIXF020000002">
    <property type="protein sequence ID" value="CAH1778012.1"/>
    <property type="molecule type" value="Genomic_DNA"/>
</dbReference>
<dbReference type="InterPro" id="IPR001611">
    <property type="entry name" value="Leu-rich_rpt"/>
</dbReference>
<dbReference type="GO" id="GO:0005509">
    <property type="term" value="F:calcium ion binding"/>
    <property type="evidence" value="ECO:0007669"/>
    <property type="project" value="InterPro"/>
</dbReference>
<dbReference type="PANTHER" id="PTHR24114">
    <property type="entry name" value="LEUCINE RICH REPEAT FAMILY PROTEIN"/>
    <property type="match status" value="1"/>
</dbReference>
<proteinExistence type="predicted"/>
<dbReference type="SMART" id="SM00368">
    <property type="entry name" value="LRR_RI"/>
    <property type="match status" value="7"/>
</dbReference>
<keyword evidence="1" id="KW-0106">Calcium</keyword>
<dbReference type="InterPro" id="IPR032675">
    <property type="entry name" value="LRR_dom_sf"/>
</dbReference>
<dbReference type="Pfam" id="PF13516">
    <property type="entry name" value="LRR_6"/>
    <property type="match status" value="6"/>
</dbReference>
<dbReference type="SUPFAM" id="SSF52047">
    <property type="entry name" value="RNI-like"/>
    <property type="match status" value="1"/>
</dbReference>
<accession>A0A8J1XMV4</accession>
<dbReference type="SUPFAM" id="SSF47473">
    <property type="entry name" value="EF-hand"/>
    <property type="match status" value="1"/>
</dbReference>
<dbReference type="AlphaFoldDB" id="A0A8J1XMV4"/>
<dbReference type="PROSITE" id="PS00018">
    <property type="entry name" value="EF_HAND_1"/>
    <property type="match status" value="1"/>
</dbReference>
<name>A0A8J1XMV4_OWEFU</name>
<evidence type="ECO:0000313" key="2">
    <source>
        <dbReference type="EMBL" id="CAH1778012.1"/>
    </source>
</evidence>
<dbReference type="Gene3D" id="3.80.10.10">
    <property type="entry name" value="Ribonuclease Inhibitor"/>
    <property type="match status" value="1"/>
</dbReference>
<dbReference type="Gene3D" id="1.10.238.10">
    <property type="entry name" value="EF-hand"/>
    <property type="match status" value="1"/>
</dbReference>
<dbReference type="Proteomes" id="UP000749559">
    <property type="component" value="Unassembled WGS sequence"/>
</dbReference>
<dbReference type="InterPro" id="IPR018247">
    <property type="entry name" value="EF_Hand_1_Ca_BS"/>
</dbReference>
<sequence>MEKQDTDIKINVSYVDVTSHHRDDFSGEDNAPKNTSRLLPNRRLQHQQIPEKHKINRAGPQRLSVVKETDGVERRSSDVCSESGKLGTNRRVSTAAQWEDEWLNYEEDDLLDVMPTTTQKRLNTAPSNKTGFVAWDDDDFETEEERVKKETERKKNFYRSACKLARSQPIDHVTRSITTPEMNLQNRPMSTDEVKAISISLVKNTDVQKLDLTHSQLSEPSVGYVTQMIQENVYITELSLADNNLGTPGAKLICNALVANSTLLHLDVAGNGFEDCDGFHIGNLIEQNNSLKHLSLAHNGFSEEGGTILGEALSRNTGLENLDISWNKLRRRGAVAISDALKVNGTLTVLNVSWNGFGIEGCLAFGDSLGENNTLVELDLTANRIILACLLSLLRGIKHNTTLQTLKIGHNSLTDRGAFAALKVIGEHTEGSINYLDITDVPVDQKFVEYWRSMQTHRHLKVTHGTILRKMNRTSVEFEDTLDPIMMLFEYMKQDNLRLVDLFHRLDTDKSSDIDSSEIQKGLMTFNIPFDEEGLKRIMKKLDVNGDGVIDFDELKMGRRENTNSIKKWQAAAKKAGHSADNVEKLKSKVASLLSTKPGTLTKANSPKNSFADIVQRKDDGYLKIVFQIG</sequence>
<dbReference type="PANTHER" id="PTHR24114:SF50">
    <property type="entry name" value="RNI-LIKE PROTEIN"/>
    <property type="match status" value="1"/>
</dbReference>
<dbReference type="CDD" id="cd00051">
    <property type="entry name" value="EFh"/>
    <property type="match status" value="1"/>
</dbReference>
<dbReference type="InterPro" id="IPR011992">
    <property type="entry name" value="EF-hand-dom_pair"/>
</dbReference>
<dbReference type="PROSITE" id="PS50222">
    <property type="entry name" value="EF_HAND_2"/>
    <property type="match status" value="2"/>
</dbReference>